<evidence type="ECO:0000256" key="1">
    <source>
        <dbReference type="SAM" id="MobiDB-lite"/>
    </source>
</evidence>
<sequence length="258" mass="25163">MSDTGSSSTGPSDTGSSSTGNFEALEQRLLQSPTARARFLADTLELLEKNGVDVNSPDFQQQIQPSLDLTEGSRFLGGLAASTVVVAIATAGQRGSIASQAGNAASTVVVVAASAGQRGSLGTDLGRAASTVVIVAASAGQRGSLGTDLGRAASTVVIVAASAGQRGSLGTDLGRAASTVVVAIATAGQRGLGGMAGRQEATVQGAGFTVTVPAAATIADVARGLRALADLLVNESEALDQQIQQLAAGSGGTPGSGG</sequence>
<feature type="region of interest" description="Disordered" evidence="1">
    <location>
        <begin position="1"/>
        <end position="20"/>
    </location>
</feature>
<dbReference type="Proteomes" id="UP000185494">
    <property type="component" value="Chromosome 1"/>
</dbReference>
<evidence type="ECO:0000313" key="2">
    <source>
        <dbReference type="EMBL" id="APT56815.1"/>
    </source>
</evidence>
<gene>
    <name evidence="2" type="ORF">RGI145_06550</name>
</gene>
<evidence type="ECO:0000313" key="3">
    <source>
        <dbReference type="Proteomes" id="UP000185494"/>
    </source>
</evidence>
<dbReference type="STRING" id="257708.RGI145_06550"/>
<organism evidence="2 3">
    <name type="scientific">Roseomonas gilardii</name>
    <dbReference type="NCBI Taxonomy" id="257708"/>
    <lineage>
        <taxon>Bacteria</taxon>
        <taxon>Pseudomonadati</taxon>
        <taxon>Pseudomonadota</taxon>
        <taxon>Alphaproteobacteria</taxon>
        <taxon>Acetobacterales</taxon>
        <taxon>Roseomonadaceae</taxon>
        <taxon>Roseomonas</taxon>
    </lineage>
</organism>
<reference evidence="2 3" key="1">
    <citation type="submission" date="2016-05" db="EMBL/GenBank/DDBJ databases">
        <title>Complete Genome and Methylome Analysis of Psychrotrophic Bacterial Isolates from Antarctic Lake Untersee.</title>
        <authorList>
            <person name="Fomenkov A."/>
            <person name="Akimov V.N."/>
            <person name="Vasilyeva L.V."/>
            <person name="Andersen D."/>
            <person name="Vincze T."/>
            <person name="Roberts R.J."/>
        </authorList>
    </citation>
    <scope>NUCLEOTIDE SEQUENCE [LARGE SCALE GENOMIC DNA]</scope>
    <source>
        <strain evidence="2 3">U14-5</strain>
    </source>
</reference>
<dbReference type="EMBL" id="CP015583">
    <property type="protein sequence ID" value="APT56815.1"/>
    <property type="molecule type" value="Genomic_DNA"/>
</dbReference>
<protein>
    <submittedName>
        <fullName evidence="2">Uncharacterized protein</fullName>
    </submittedName>
</protein>
<dbReference type="RefSeq" id="WP_075797739.1">
    <property type="nucleotide sequence ID" value="NZ_CP015583.1"/>
</dbReference>
<name>A0A1L7ADC9_9PROT</name>
<dbReference type="KEGG" id="rgi:RGI145_06550"/>
<proteinExistence type="predicted"/>
<dbReference type="AlphaFoldDB" id="A0A1L7ADC9"/>
<accession>A0A1L7ADC9</accession>